<reference evidence="2" key="1">
    <citation type="submission" date="2019-01" db="EMBL/GenBank/DDBJ databases">
        <title>Draft genome sequences of three monokaryotic isolates of the white-rot basidiomycete fungus Dichomitus squalens.</title>
        <authorList>
            <consortium name="DOE Joint Genome Institute"/>
            <person name="Lopez S.C."/>
            <person name="Andreopoulos B."/>
            <person name="Pangilinan J."/>
            <person name="Lipzen A."/>
            <person name="Riley R."/>
            <person name="Ahrendt S."/>
            <person name="Ng V."/>
            <person name="Barry K."/>
            <person name="Daum C."/>
            <person name="Grigoriev I.V."/>
            <person name="Hilden K.S."/>
            <person name="Makela M.R."/>
            <person name="de Vries R.P."/>
        </authorList>
    </citation>
    <scope>NUCLEOTIDE SEQUENCE [LARGE SCALE GENOMIC DNA]</scope>
    <source>
        <strain evidence="2">OM18370.1</strain>
    </source>
</reference>
<gene>
    <name evidence="2" type="ORF">BD311DRAFT_7274</name>
</gene>
<evidence type="ECO:0000313" key="2">
    <source>
        <dbReference type="EMBL" id="TBU35581.1"/>
    </source>
</evidence>
<organism evidence="2">
    <name type="scientific">Dichomitus squalens</name>
    <dbReference type="NCBI Taxonomy" id="114155"/>
    <lineage>
        <taxon>Eukaryota</taxon>
        <taxon>Fungi</taxon>
        <taxon>Dikarya</taxon>
        <taxon>Basidiomycota</taxon>
        <taxon>Agaricomycotina</taxon>
        <taxon>Agaricomycetes</taxon>
        <taxon>Polyporales</taxon>
        <taxon>Polyporaceae</taxon>
        <taxon>Dichomitus</taxon>
    </lineage>
</organism>
<accession>A0A4Q9N8I5</accession>
<feature type="region of interest" description="Disordered" evidence="1">
    <location>
        <begin position="1"/>
        <end position="32"/>
    </location>
</feature>
<sequence length="224" mass="25224">MGRPIDSHTRRSPGFKPVCWRTHPDSRQSSPTMTVCEQETTIKRNEDVIEMQTERPRRTPTRVAGSLDLKLPGTNTETQIGRYRRRVDACSIGPDITIHAERIKRRISRALPAGPRPIESLPTISACAPRWQFATAAVGALRRKSNLLNNFSGPTHIANKSGSGACERFAECARQGRGQRQRYDMRDTFQFWSVLRAVGTTVGCGRDIARHMDIELQYTLHAAR</sequence>
<dbReference type="Proteomes" id="UP000292957">
    <property type="component" value="Unassembled WGS sequence"/>
</dbReference>
<dbReference type="AlphaFoldDB" id="A0A4Q9N8I5"/>
<feature type="region of interest" description="Disordered" evidence="1">
    <location>
        <begin position="53"/>
        <end position="74"/>
    </location>
</feature>
<proteinExistence type="predicted"/>
<evidence type="ECO:0000256" key="1">
    <source>
        <dbReference type="SAM" id="MobiDB-lite"/>
    </source>
</evidence>
<protein>
    <submittedName>
        <fullName evidence="2">Uncharacterized protein</fullName>
    </submittedName>
</protein>
<dbReference type="EMBL" id="ML143386">
    <property type="protein sequence ID" value="TBU35581.1"/>
    <property type="molecule type" value="Genomic_DNA"/>
</dbReference>
<name>A0A4Q9N8I5_9APHY</name>